<accession>A0ABW2Z3Z0</accession>
<reference evidence="3" key="1">
    <citation type="journal article" date="2019" name="Int. J. Syst. Evol. Microbiol.">
        <title>The Global Catalogue of Microorganisms (GCM) 10K type strain sequencing project: providing services to taxonomists for standard genome sequencing and annotation.</title>
        <authorList>
            <consortium name="The Broad Institute Genomics Platform"/>
            <consortium name="The Broad Institute Genome Sequencing Center for Infectious Disease"/>
            <person name="Wu L."/>
            <person name="Ma J."/>
        </authorList>
    </citation>
    <scope>NUCLEOTIDE SEQUENCE [LARGE SCALE GENOMIC DNA]</scope>
    <source>
        <strain evidence="3">CCUG 63418</strain>
    </source>
</reference>
<keyword evidence="3" id="KW-1185">Reference proteome</keyword>
<evidence type="ECO:0008006" key="4">
    <source>
        <dbReference type="Google" id="ProtNLM"/>
    </source>
</evidence>
<keyword evidence="1" id="KW-0812">Transmembrane</keyword>
<gene>
    <name evidence="2" type="ORF">ACFQZS_14865</name>
</gene>
<feature type="transmembrane region" description="Helical" evidence="1">
    <location>
        <begin position="5"/>
        <end position="23"/>
    </location>
</feature>
<dbReference type="RefSeq" id="WP_377101605.1">
    <property type="nucleotide sequence ID" value="NZ_JBHTHU010000020.1"/>
</dbReference>
<keyword evidence="1" id="KW-0472">Membrane</keyword>
<evidence type="ECO:0000313" key="2">
    <source>
        <dbReference type="EMBL" id="MFD0751430.1"/>
    </source>
</evidence>
<dbReference type="EMBL" id="JBHTHU010000020">
    <property type="protein sequence ID" value="MFD0751430.1"/>
    <property type="molecule type" value="Genomic_DNA"/>
</dbReference>
<protein>
    <recommendedName>
        <fullName evidence="4">DUF3352 domain-containing protein</fullName>
    </recommendedName>
</protein>
<comment type="caution">
    <text evidence="2">The sequence shown here is derived from an EMBL/GenBank/DDBJ whole genome shotgun (WGS) entry which is preliminary data.</text>
</comment>
<evidence type="ECO:0000313" key="3">
    <source>
        <dbReference type="Proteomes" id="UP001596958"/>
    </source>
</evidence>
<keyword evidence="1" id="KW-1133">Transmembrane helix</keyword>
<organism evidence="2 3">
    <name type="scientific">Mucilaginibacter calamicampi</name>
    <dbReference type="NCBI Taxonomy" id="1302352"/>
    <lineage>
        <taxon>Bacteria</taxon>
        <taxon>Pseudomonadati</taxon>
        <taxon>Bacteroidota</taxon>
        <taxon>Sphingobacteriia</taxon>
        <taxon>Sphingobacteriales</taxon>
        <taxon>Sphingobacteriaceae</taxon>
        <taxon>Mucilaginibacter</taxon>
    </lineage>
</organism>
<dbReference type="Proteomes" id="UP001596958">
    <property type="component" value="Unassembled WGS sequence"/>
</dbReference>
<proteinExistence type="predicted"/>
<name>A0ABW2Z3Z0_9SPHI</name>
<evidence type="ECO:0000256" key="1">
    <source>
        <dbReference type="SAM" id="Phobius"/>
    </source>
</evidence>
<sequence>MRRPIILSVILFIAIVFLAVLYFRNLSTPGSRTTAVLSSIPNNAAFIFEFNNEDSFYEMYNGNKLFAAVTGKQQLDDLDTLRKQLLASNLLGQFFNGQDVFISFHPQKDNSVGLLMTTSADRKFDPEMLDKTMQNKQAGLKISKINLGYDVYSDVLKRHFYLVSKQKGVYAASFSKELIDAFVAYQPKKNQKNFILLPQQQTANSLANLYINYAQLNPLFDKLFKNKNSDIFKSQRLLPALGVLGLNFKSDALMFSGFTETDPARGSSYISLFLAQQPIVSELKNIFPSTTAYSVNFAVSDAKKFKIDLSRWQAKAGLQHEKDSLFNKIKTETGIELVAEFNKVLGNEFAAVTTRFIEKLAIVKLTDGSALRPVMNNISTMEGDEIGRFNYNKLPFFLLGDAFSMFNHPWFMIVDNYLVLANSKNELVSYRDSYFNSKFQSKQQAYNEFDKLQTGRSNVNWFINFKNSQAIFKRDMNDNFYKAFSDNEPGWKNFYGASYQLSASDKNFYTVFCMNFNQPDTASANK</sequence>